<keyword evidence="3" id="KW-1185">Reference proteome</keyword>
<dbReference type="InterPro" id="IPR002572">
    <property type="entry name" value="DUF22"/>
</dbReference>
<accession>A0A166DS15</accession>
<feature type="domain" description="DUF22" evidence="1">
    <location>
        <begin position="36"/>
        <end position="107"/>
    </location>
</feature>
<reference evidence="2 3" key="1">
    <citation type="submission" date="2016-04" db="EMBL/GenBank/DDBJ databases">
        <title>Genome sequence of Methanobrevibacter cuticularis DSM 11139.</title>
        <authorList>
            <person name="Poehlein A."/>
            <person name="Seedorf H."/>
            <person name="Daniel R."/>
        </authorList>
    </citation>
    <scope>NUCLEOTIDE SEQUENCE [LARGE SCALE GENOMIC DNA]</scope>
    <source>
        <strain evidence="2 3">DSM 11139</strain>
    </source>
</reference>
<evidence type="ECO:0000313" key="2">
    <source>
        <dbReference type="EMBL" id="KZX15892.1"/>
    </source>
</evidence>
<dbReference type="AlphaFoldDB" id="A0A166DS15"/>
<gene>
    <name evidence="2" type="ORF">MBCUT_12170</name>
</gene>
<dbReference type="STRING" id="47311.MBCUT_12170"/>
<evidence type="ECO:0000313" key="3">
    <source>
        <dbReference type="Proteomes" id="UP000077275"/>
    </source>
</evidence>
<dbReference type="RefSeq" id="WP_067259801.1">
    <property type="nucleotide sequence ID" value="NZ_LWMW01000105.1"/>
</dbReference>
<dbReference type="PATRIC" id="fig|47311.3.peg.1335"/>
<name>A0A166DS15_9EURY</name>
<dbReference type="EMBL" id="LWMW01000105">
    <property type="protein sequence ID" value="KZX15892.1"/>
    <property type="molecule type" value="Genomic_DNA"/>
</dbReference>
<protein>
    <recommendedName>
        <fullName evidence="1">DUF22 domain-containing protein</fullName>
    </recommendedName>
</protein>
<dbReference type="OrthoDB" id="69140at2157"/>
<dbReference type="Proteomes" id="UP000077275">
    <property type="component" value="Unassembled WGS sequence"/>
</dbReference>
<evidence type="ECO:0000259" key="1">
    <source>
        <dbReference type="Pfam" id="PF01629"/>
    </source>
</evidence>
<proteinExistence type="predicted"/>
<organism evidence="2 3">
    <name type="scientific">Methanobrevibacter cuticularis</name>
    <dbReference type="NCBI Taxonomy" id="47311"/>
    <lineage>
        <taxon>Archaea</taxon>
        <taxon>Methanobacteriati</taxon>
        <taxon>Methanobacteriota</taxon>
        <taxon>Methanomada group</taxon>
        <taxon>Methanobacteria</taxon>
        <taxon>Methanobacteriales</taxon>
        <taxon>Methanobacteriaceae</taxon>
        <taxon>Methanobrevibacter</taxon>
    </lineage>
</organism>
<sequence>MVRILHPFGEVKREMEHSKDGKMDLKMGDIPILSRLIVADENITLNEGTSTSIKIREIYIPEKHIVSIGAYAANKYGHPIAVGGDTHLPLSMDKKVNRAAFTVFLDGKVKKGDLLGFLSLFPVEIVNKNLG</sequence>
<dbReference type="Pfam" id="PF01629">
    <property type="entry name" value="DUF22"/>
    <property type="match status" value="1"/>
</dbReference>
<comment type="caution">
    <text evidence="2">The sequence shown here is derived from an EMBL/GenBank/DDBJ whole genome shotgun (WGS) entry which is preliminary data.</text>
</comment>